<dbReference type="RefSeq" id="WP_028229442.1">
    <property type="nucleotide sequence ID" value="NZ_CP022994.1"/>
</dbReference>
<keyword evidence="2" id="KW-1185">Reference proteome</keyword>
<accession>A0A248VZR4</accession>
<sequence length="131" mass="13411">MSNLLDCVKIRAMTAADAAAAMRTLASKIDGQVGIGIWEGSITGTLSGQTYDGNDGKHVAVFHDTSLVAPFGPHGDAESEACAALFCLAVKHAEALGGLVEAAQAVLDSWEKGDLAAAVRSLSAGLQRVTE</sequence>
<dbReference type="KEGG" id="parb:CJU94_40145"/>
<geneLocation type="plasmid" evidence="1 2">
    <name>pBN4</name>
</geneLocation>
<dbReference type="OrthoDB" id="9830122at2"/>
<name>A0A248VZR4_9BURK</name>
<keyword evidence="1" id="KW-0614">Plasmid</keyword>
<reference evidence="1 2" key="1">
    <citation type="submission" date="2017-08" db="EMBL/GenBank/DDBJ databases">
        <title>Identification and genetic characteristics of simultaneous BTEX- and naphthalene-degrading Paraburkholderia sp. BN5 isolated from petroleum-contaminated soil.</title>
        <authorList>
            <person name="Lee Y."/>
            <person name="Jeon C.O."/>
        </authorList>
    </citation>
    <scope>NUCLEOTIDE SEQUENCE [LARGE SCALE GENOMIC DNA]</scope>
    <source>
        <strain evidence="1 2">BN5</strain>
        <plasmid evidence="1 2">pBN4</plasmid>
    </source>
</reference>
<protein>
    <submittedName>
        <fullName evidence="1">Uncharacterized protein</fullName>
    </submittedName>
</protein>
<dbReference type="AlphaFoldDB" id="A0A248VZR4"/>
<dbReference type="Proteomes" id="UP000215158">
    <property type="component" value="Plasmid pBN4"/>
</dbReference>
<organism evidence="1 2">
    <name type="scientific">Paraburkholderia aromaticivorans</name>
    <dbReference type="NCBI Taxonomy" id="2026199"/>
    <lineage>
        <taxon>Bacteria</taxon>
        <taxon>Pseudomonadati</taxon>
        <taxon>Pseudomonadota</taxon>
        <taxon>Betaproteobacteria</taxon>
        <taxon>Burkholderiales</taxon>
        <taxon>Burkholderiaceae</taxon>
        <taxon>Paraburkholderia</taxon>
    </lineage>
</organism>
<evidence type="ECO:0000313" key="2">
    <source>
        <dbReference type="Proteomes" id="UP000215158"/>
    </source>
</evidence>
<gene>
    <name evidence="1" type="ORF">CJU94_40145</name>
</gene>
<evidence type="ECO:0000313" key="1">
    <source>
        <dbReference type="EMBL" id="ASW04353.1"/>
    </source>
</evidence>
<proteinExistence type="predicted"/>
<dbReference type="EMBL" id="CP022994">
    <property type="protein sequence ID" value="ASW04353.1"/>
    <property type="molecule type" value="Genomic_DNA"/>
</dbReference>